<gene>
    <name evidence="4" type="primary">hda</name>
    <name evidence="4" type="ORF">NCTC12871_00924</name>
</gene>
<dbReference type="InterPro" id="IPR055199">
    <property type="entry name" value="Hda_lid"/>
</dbReference>
<reference evidence="4 5" key="1">
    <citation type="submission" date="2018-12" db="EMBL/GenBank/DDBJ databases">
        <authorList>
            <consortium name="Pathogen Informatics"/>
        </authorList>
    </citation>
    <scope>NUCLEOTIDE SEQUENCE [LARGE SCALE GENOMIC DNA]</scope>
    <source>
        <strain evidence="4 5">NCTC12871</strain>
    </source>
</reference>
<proteinExistence type="inferred from homology"/>
<dbReference type="GO" id="GO:0006270">
    <property type="term" value="P:DNA replication initiation"/>
    <property type="evidence" value="ECO:0007669"/>
    <property type="project" value="TreeGrafter"/>
</dbReference>
<evidence type="ECO:0000256" key="1">
    <source>
        <dbReference type="RuleBase" id="RU004227"/>
    </source>
</evidence>
<feature type="domain" description="Chromosomal replication initiator protein DnaA ATPAse" evidence="2">
    <location>
        <begin position="21"/>
        <end position="154"/>
    </location>
</feature>
<feature type="domain" description="Hda lid" evidence="3">
    <location>
        <begin position="164"/>
        <end position="228"/>
    </location>
</feature>
<evidence type="ECO:0000313" key="5">
    <source>
        <dbReference type="Proteomes" id="UP000279799"/>
    </source>
</evidence>
<organism evidence="4 5">
    <name type="scientific">Actinobacillus delphinicola</name>
    <dbReference type="NCBI Taxonomy" id="51161"/>
    <lineage>
        <taxon>Bacteria</taxon>
        <taxon>Pseudomonadati</taxon>
        <taxon>Pseudomonadota</taxon>
        <taxon>Gammaproteobacteria</taxon>
        <taxon>Pasteurellales</taxon>
        <taxon>Pasteurellaceae</taxon>
        <taxon>Actinobacillus</taxon>
    </lineage>
</organism>
<evidence type="ECO:0000259" key="2">
    <source>
        <dbReference type="Pfam" id="PF00308"/>
    </source>
</evidence>
<dbReference type="NCBIfam" id="TIGR03420">
    <property type="entry name" value="DnaA_homol_Hda"/>
    <property type="match status" value="1"/>
</dbReference>
<dbReference type="NCBIfam" id="NF005982">
    <property type="entry name" value="PRK08084.1"/>
    <property type="match status" value="1"/>
</dbReference>
<dbReference type="InterPro" id="IPR013317">
    <property type="entry name" value="DnaA_dom"/>
</dbReference>
<dbReference type="Pfam" id="PF22688">
    <property type="entry name" value="Hda_lid"/>
    <property type="match status" value="1"/>
</dbReference>
<evidence type="ECO:0000313" key="4">
    <source>
        <dbReference type="EMBL" id="VEJ09463.1"/>
    </source>
</evidence>
<dbReference type="InterPro" id="IPR020591">
    <property type="entry name" value="Chromosome_initiator_DnaA-like"/>
</dbReference>
<dbReference type="PANTHER" id="PTHR30050:SF5">
    <property type="entry name" value="DNAA REGULATORY INACTIVATOR HDA"/>
    <property type="match status" value="1"/>
</dbReference>
<dbReference type="Proteomes" id="UP000279799">
    <property type="component" value="Chromosome"/>
</dbReference>
<evidence type="ECO:0000259" key="3">
    <source>
        <dbReference type="Pfam" id="PF22688"/>
    </source>
</evidence>
<dbReference type="InterPro" id="IPR027417">
    <property type="entry name" value="P-loop_NTPase"/>
</dbReference>
<dbReference type="Pfam" id="PF00308">
    <property type="entry name" value="Bac_DnaA"/>
    <property type="match status" value="1"/>
</dbReference>
<accession>A0A448TUE5</accession>
<dbReference type="GO" id="GO:0032297">
    <property type="term" value="P:negative regulation of DNA-templated DNA replication initiation"/>
    <property type="evidence" value="ECO:0007669"/>
    <property type="project" value="InterPro"/>
</dbReference>
<dbReference type="SUPFAM" id="SSF52540">
    <property type="entry name" value="P-loop containing nucleoside triphosphate hydrolases"/>
    <property type="match status" value="1"/>
</dbReference>
<keyword evidence="1" id="KW-0235">DNA replication</keyword>
<sequence>MTQLLLPIHQIDDENFSNFHGESNLLLLSSVRKNFEHLQQPFFYLWGEKGSGKTHFLKACSNEFFLKNRRAIYVPLSKSCYFSPAVLENLEQKELVCLDDLQCVMGDPEWEVAIFDLFNRIKETQKTLLIMSADQSPHALKVNLPDLASRLTWGESYQLANLNEDQKRQVLQENARQRGIELPDETANFLLKRMERDLKTLSETLSLLDKASLQAKRKLTIPFVKEVLNL</sequence>
<dbReference type="KEGG" id="adp:NCTC12871_00924"/>
<name>A0A448TUE5_9PAST</name>
<dbReference type="PANTHER" id="PTHR30050">
    <property type="entry name" value="CHROMOSOMAL REPLICATION INITIATOR PROTEIN DNAA"/>
    <property type="match status" value="1"/>
</dbReference>
<dbReference type="PRINTS" id="PR00051">
    <property type="entry name" value="DNAA"/>
</dbReference>
<comment type="similarity">
    <text evidence="1">Belongs to the DnaA family.</text>
</comment>
<dbReference type="EMBL" id="LR134510">
    <property type="protein sequence ID" value="VEJ09463.1"/>
    <property type="molecule type" value="Genomic_DNA"/>
</dbReference>
<dbReference type="InterPro" id="IPR017788">
    <property type="entry name" value="Hda"/>
</dbReference>
<protein>
    <submittedName>
        <fullName evidence="4">Chromosomal replication initiator DnaA</fullName>
    </submittedName>
</protein>
<dbReference type="AlphaFoldDB" id="A0A448TUE5"/>
<dbReference type="Gene3D" id="3.40.50.300">
    <property type="entry name" value="P-loop containing nucleotide triphosphate hydrolases"/>
    <property type="match status" value="1"/>
</dbReference>
<dbReference type="Gene3D" id="1.10.8.60">
    <property type="match status" value="1"/>
</dbReference>
<keyword evidence="5" id="KW-1185">Reference proteome</keyword>